<proteinExistence type="predicted"/>
<dbReference type="EMBL" id="JANQDH010000047">
    <property type="protein sequence ID" value="MDH6060212.1"/>
    <property type="molecule type" value="Genomic_DNA"/>
</dbReference>
<dbReference type="AlphaFoldDB" id="A0AA43GSS4"/>
<dbReference type="Proteomes" id="UP001159387">
    <property type="component" value="Unassembled WGS sequence"/>
</dbReference>
<dbReference type="RefSeq" id="WP_280654219.1">
    <property type="nucleotide sequence ID" value="NZ_JANQDH010000047.1"/>
</dbReference>
<feature type="non-terminal residue" evidence="1">
    <location>
        <position position="1"/>
    </location>
</feature>
<organism evidence="1 2">
    <name type="scientific">Chrysosporum bergii ANA360D</name>
    <dbReference type="NCBI Taxonomy" id="617107"/>
    <lineage>
        <taxon>Bacteria</taxon>
        <taxon>Bacillati</taxon>
        <taxon>Cyanobacteriota</taxon>
        <taxon>Cyanophyceae</taxon>
        <taxon>Nostocales</taxon>
        <taxon>Nodulariaceae</taxon>
        <taxon>Chrysosporum</taxon>
    </lineage>
</organism>
<reference evidence="1 2" key="1">
    <citation type="journal article" date="2023" name="J. Phycol.">
        <title>Chrysosporum ovalisporum is synonymous with the true-branching cyanobacterium Umezakia natans (Nostocales/Aphanizomenonaceae).</title>
        <authorList>
            <person name="McGregor G.B."/>
            <person name="Sendall B.C."/>
            <person name="Niiyama Y."/>
            <person name="Tuji A."/>
            <person name="Willis A."/>
        </authorList>
    </citation>
    <scope>NUCLEOTIDE SEQUENCE [LARGE SCALE GENOMIC DNA]</scope>
    <source>
        <strain evidence="1 2">ANA360D</strain>
    </source>
</reference>
<name>A0AA43GSS4_9CYAN</name>
<evidence type="ECO:0000313" key="2">
    <source>
        <dbReference type="Proteomes" id="UP001159387"/>
    </source>
</evidence>
<evidence type="ECO:0000313" key="1">
    <source>
        <dbReference type="EMBL" id="MDH6060212.1"/>
    </source>
</evidence>
<protein>
    <submittedName>
        <fullName evidence="1">Uncharacterized protein</fullName>
    </submittedName>
</protein>
<sequence>KDEIELILTCTQIQETLNLPVEDGYNFDEWNWLKLSEKLSYGLREAKYELNLHQIWFEYYHMRIDVRDIATRWSLEVDDLNHLLREATILLQEYGSLRGKDV</sequence>
<comment type="caution">
    <text evidence="1">The sequence shown here is derived from an EMBL/GenBank/DDBJ whole genome shotgun (WGS) entry which is preliminary data.</text>
</comment>
<gene>
    <name evidence="1" type="ORF">NWP17_07135</name>
</gene>
<keyword evidence="2" id="KW-1185">Reference proteome</keyword>
<accession>A0AA43GSS4</accession>